<dbReference type="InterPro" id="IPR043128">
    <property type="entry name" value="Rev_trsase/Diguanyl_cyclase"/>
</dbReference>
<dbReference type="InterPro" id="IPR053134">
    <property type="entry name" value="RNA-dir_DNA_polymerase"/>
</dbReference>
<dbReference type="AlphaFoldDB" id="A0A699GRA4"/>
<dbReference type="InterPro" id="IPR043502">
    <property type="entry name" value="DNA/RNA_pol_sf"/>
</dbReference>
<accession>A0A699GRA4</accession>
<dbReference type="Gene3D" id="3.30.70.270">
    <property type="match status" value="1"/>
</dbReference>
<evidence type="ECO:0000259" key="2">
    <source>
        <dbReference type="Pfam" id="PF17919"/>
    </source>
</evidence>
<proteinExistence type="predicted"/>
<dbReference type="PANTHER" id="PTHR24559:SF444">
    <property type="entry name" value="REVERSE TRANSCRIPTASE DOMAIN-CONTAINING PROTEIN"/>
    <property type="match status" value="1"/>
</dbReference>
<sequence>MEILLEPTSNKLSSYRQAKDHDIKFYCSNDIKSKIKIPDHKHAEGTAKNSQDNKVLRLEEVILEADLGSRGVFVMRLPSWIFPARSYYQAAAHHLVSLGTFGRKRFEFTTKSPEKLVCQRKYQPGDKGLRSEGTKLIQIFIKAELPEKGVKRIIPENKETRQHKRYVVPFPFKDDHLTSAFIGQTGSIYPIGTIDLNVTMGEPGKLRTVTMEFAIVKSHSPYNVILGRTSLRSLGAVASAINSMIKFPIANGIALMKTKRETLQECRKMEKSTRTDRQDRESDEFIQPSPIPSEKDAQGHGKGMEKDELLEKLPEGKPPEKDEENMAYHTDEGVFCYAKMLFGLKNSIATYQRLVDTIFKGKMGRNLEAYVDDMVIKSKTGLEMIKDVEETLLTLKKTIEAEEAFQTMKKLIDKMPTLTAPKKERELMVYLSAANEVVSVVLLVEREGRQTPIHYVSRTLQSAKIHYLPMEKLALALVDTARWLRMYF</sequence>
<feature type="compositionally biased region" description="Basic and acidic residues" evidence="1">
    <location>
        <begin position="293"/>
        <end position="305"/>
    </location>
</feature>
<protein>
    <recommendedName>
        <fullName evidence="2">Reverse transcriptase/retrotransposon-derived protein RNase H-like domain-containing protein</fullName>
    </recommendedName>
</protein>
<dbReference type="PANTHER" id="PTHR24559">
    <property type="entry name" value="TRANSPOSON TY3-I GAG-POL POLYPROTEIN"/>
    <property type="match status" value="1"/>
</dbReference>
<organism evidence="3">
    <name type="scientific">Tanacetum cinerariifolium</name>
    <name type="common">Dalmatian daisy</name>
    <name type="synonym">Chrysanthemum cinerariifolium</name>
    <dbReference type="NCBI Taxonomy" id="118510"/>
    <lineage>
        <taxon>Eukaryota</taxon>
        <taxon>Viridiplantae</taxon>
        <taxon>Streptophyta</taxon>
        <taxon>Embryophyta</taxon>
        <taxon>Tracheophyta</taxon>
        <taxon>Spermatophyta</taxon>
        <taxon>Magnoliopsida</taxon>
        <taxon>eudicotyledons</taxon>
        <taxon>Gunneridae</taxon>
        <taxon>Pentapetalae</taxon>
        <taxon>asterids</taxon>
        <taxon>campanulids</taxon>
        <taxon>Asterales</taxon>
        <taxon>Asteraceae</taxon>
        <taxon>Asteroideae</taxon>
        <taxon>Anthemideae</taxon>
        <taxon>Anthemidinae</taxon>
        <taxon>Tanacetum</taxon>
    </lineage>
</organism>
<evidence type="ECO:0000256" key="1">
    <source>
        <dbReference type="SAM" id="MobiDB-lite"/>
    </source>
</evidence>
<feature type="region of interest" description="Disordered" evidence="1">
    <location>
        <begin position="266"/>
        <end position="305"/>
    </location>
</feature>
<comment type="caution">
    <text evidence="3">The sequence shown here is derived from an EMBL/GenBank/DDBJ whole genome shotgun (WGS) entry which is preliminary data.</text>
</comment>
<feature type="domain" description="Reverse transcriptase/retrotransposon-derived protein RNase H-like" evidence="2">
    <location>
        <begin position="400"/>
        <end position="487"/>
    </location>
</feature>
<evidence type="ECO:0000313" key="3">
    <source>
        <dbReference type="EMBL" id="GEV86805.1"/>
    </source>
</evidence>
<dbReference type="Pfam" id="PF17919">
    <property type="entry name" value="RT_RNaseH_2"/>
    <property type="match status" value="1"/>
</dbReference>
<reference evidence="3" key="1">
    <citation type="journal article" date="2019" name="Sci. Rep.">
        <title>Draft genome of Tanacetum cinerariifolium, the natural source of mosquito coil.</title>
        <authorList>
            <person name="Yamashiro T."/>
            <person name="Shiraishi A."/>
            <person name="Satake H."/>
            <person name="Nakayama K."/>
        </authorList>
    </citation>
    <scope>NUCLEOTIDE SEQUENCE</scope>
</reference>
<dbReference type="SUPFAM" id="SSF56672">
    <property type="entry name" value="DNA/RNA polymerases"/>
    <property type="match status" value="1"/>
</dbReference>
<feature type="compositionally biased region" description="Basic and acidic residues" evidence="1">
    <location>
        <begin position="266"/>
        <end position="280"/>
    </location>
</feature>
<dbReference type="EMBL" id="BKCJ010036970">
    <property type="protein sequence ID" value="GEV86805.1"/>
    <property type="molecule type" value="Genomic_DNA"/>
</dbReference>
<gene>
    <name evidence="3" type="ORF">Tci_158782</name>
</gene>
<dbReference type="Gene3D" id="3.10.10.10">
    <property type="entry name" value="HIV Type 1 Reverse Transcriptase, subunit A, domain 1"/>
    <property type="match status" value="1"/>
</dbReference>
<name>A0A699GRA4_TANCI</name>
<dbReference type="InterPro" id="IPR041577">
    <property type="entry name" value="RT_RNaseH_2"/>
</dbReference>